<name>A0ABY7DRE3_MYAAR</name>
<accession>A0ABY7DRE3</accession>
<proteinExistence type="predicted"/>
<organism evidence="1 2">
    <name type="scientific">Mya arenaria</name>
    <name type="common">Soft-shell clam</name>
    <dbReference type="NCBI Taxonomy" id="6604"/>
    <lineage>
        <taxon>Eukaryota</taxon>
        <taxon>Metazoa</taxon>
        <taxon>Spiralia</taxon>
        <taxon>Lophotrochozoa</taxon>
        <taxon>Mollusca</taxon>
        <taxon>Bivalvia</taxon>
        <taxon>Autobranchia</taxon>
        <taxon>Heteroconchia</taxon>
        <taxon>Euheterodonta</taxon>
        <taxon>Imparidentia</taxon>
        <taxon>Neoheterodontei</taxon>
        <taxon>Myida</taxon>
        <taxon>Myoidea</taxon>
        <taxon>Myidae</taxon>
        <taxon>Mya</taxon>
    </lineage>
</organism>
<sequence>AMSSNSGANRKKQNGVGGVFTRNSVIAIGGAVSCPPLHVWDYVLTRMRVMGPSGMYMQYMPGRVCYVPRLPPLEHRFYSVRLYNGKVLLEEGASVILE</sequence>
<reference evidence="1" key="1">
    <citation type="submission" date="2022-11" db="EMBL/GenBank/DDBJ databases">
        <title>Centuries of genome instability and evolution in soft-shell clam transmissible cancer (bioRxiv).</title>
        <authorList>
            <person name="Hart S.F.M."/>
            <person name="Yonemitsu M.A."/>
            <person name="Giersch R.M."/>
            <person name="Beal B.F."/>
            <person name="Arriagada G."/>
            <person name="Davis B.W."/>
            <person name="Ostrander E.A."/>
            <person name="Goff S.P."/>
            <person name="Metzger M.J."/>
        </authorList>
    </citation>
    <scope>NUCLEOTIDE SEQUENCE</scope>
    <source>
        <strain evidence="1">MELC-2E11</strain>
        <tissue evidence="1">Siphon/mantle</tissue>
    </source>
</reference>
<dbReference type="EMBL" id="CP111014">
    <property type="protein sequence ID" value="WAQ99984.1"/>
    <property type="molecule type" value="Genomic_DNA"/>
</dbReference>
<evidence type="ECO:0000313" key="1">
    <source>
        <dbReference type="EMBL" id="WAQ99984.1"/>
    </source>
</evidence>
<dbReference type="Proteomes" id="UP001164746">
    <property type="component" value="Chromosome 3"/>
</dbReference>
<gene>
    <name evidence="1" type="ORF">MAR_024357</name>
</gene>
<feature type="non-terminal residue" evidence="1">
    <location>
        <position position="98"/>
    </location>
</feature>
<evidence type="ECO:0000313" key="2">
    <source>
        <dbReference type="Proteomes" id="UP001164746"/>
    </source>
</evidence>
<protein>
    <submittedName>
        <fullName evidence="1">Uncharacterized protein</fullName>
    </submittedName>
</protein>
<keyword evidence="2" id="KW-1185">Reference proteome</keyword>